<comment type="subunit">
    <text evidence="2 8">Homodimer.</text>
</comment>
<evidence type="ECO:0000256" key="3">
    <source>
        <dbReference type="ARBA" id="ARBA00022525"/>
    </source>
</evidence>
<keyword evidence="3 8" id="KW-0964">Secreted</keyword>
<name>A0A7J6E8M6_CANSA</name>
<evidence type="ECO:0000256" key="2">
    <source>
        <dbReference type="ARBA" id="ARBA00011738"/>
    </source>
</evidence>
<comment type="similarity">
    <text evidence="1 8">Belongs to the plant dirigent protein family.</text>
</comment>
<comment type="function">
    <text evidence="8">Dirigent proteins impart stereoselectivity on the phenoxy radical-coupling reaction, yielding optically active lignans from two molecules of coniferyl alcohol in the biosynthesis of lignans, flavonolignans, and alkaloids and thus plays a central role in plant secondary metabolism.</text>
</comment>
<dbReference type="PANTHER" id="PTHR46442:SF6">
    <property type="entry name" value="DIRIGENT PROTEIN 5"/>
    <property type="match status" value="1"/>
</dbReference>
<evidence type="ECO:0000313" key="11">
    <source>
        <dbReference type="Proteomes" id="UP000525078"/>
    </source>
</evidence>
<dbReference type="Pfam" id="PF02042">
    <property type="entry name" value="RWP-RK"/>
    <property type="match status" value="1"/>
</dbReference>
<dbReference type="Pfam" id="PF03018">
    <property type="entry name" value="Dirigent"/>
    <property type="match status" value="2"/>
</dbReference>
<evidence type="ECO:0000256" key="7">
    <source>
        <dbReference type="ARBA" id="ARBA00023242"/>
    </source>
</evidence>
<feature type="domain" description="RWP-RK" evidence="9">
    <location>
        <begin position="340"/>
        <end position="420"/>
    </location>
</feature>
<keyword evidence="8" id="KW-0052">Apoplast</keyword>
<evidence type="ECO:0000256" key="4">
    <source>
        <dbReference type="ARBA" id="ARBA00023015"/>
    </source>
</evidence>
<dbReference type="GO" id="GO:0009699">
    <property type="term" value="P:phenylpropanoid biosynthetic process"/>
    <property type="evidence" value="ECO:0007669"/>
    <property type="project" value="UniProtKB-ARBA"/>
</dbReference>
<keyword evidence="8" id="KW-0732">Signal</keyword>
<dbReference type="Gene3D" id="2.40.480.10">
    <property type="entry name" value="Allene oxide cyclase-like"/>
    <property type="match status" value="2"/>
</dbReference>
<dbReference type="InterPro" id="IPR003035">
    <property type="entry name" value="RWP-RK_dom"/>
</dbReference>
<organism evidence="10 11">
    <name type="scientific">Cannabis sativa</name>
    <name type="common">Hemp</name>
    <name type="synonym">Marijuana</name>
    <dbReference type="NCBI Taxonomy" id="3483"/>
    <lineage>
        <taxon>Eukaryota</taxon>
        <taxon>Viridiplantae</taxon>
        <taxon>Streptophyta</taxon>
        <taxon>Embryophyta</taxon>
        <taxon>Tracheophyta</taxon>
        <taxon>Spermatophyta</taxon>
        <taxon>Magnoliopsida</taxon>
        <taxon>eudicotyledons</taxon>
        <taxon>Gunneridae</taxon>
        <taxon>Pentapetalae</taxon>
        <taxon>rosids</taxon>
        <taxon>fabids</taxon>
        <taxon>Rosales</taxon>
        <taxon>Cannabaceae</taxon>
        <taxon>Cannabis</taxon>
    </lineage>
</organism>
<comment type="subcellular location">
    <subcellularLocation>
        <location evidence="8">Secreted</location>
        <location evidence="8">Extracellular space</location>
        <location evidence="8">Apoplast</location>
    </subcellularLocation>
</comment>
<evidence type="ECO:0000256" key="1">
    <source>
        <dbReference type="ARBA" id="ARBA00010746"/>
    </source>
</evidence>
<reference evidence="10 11" key="1">
    <citation type="journal article" date="2020" name="bioRxiv">
        <title>Sequence and annotation of 42 cannabis genomes reveals extensive copy number variation in cannabinoid synthesis and pathogen resistance genes.</title>
        <authorList>
            <person name="Mckernan K.J."/>
            <person name="Helbert Y."/>
            <person name="Kane L.T."/>
            <person name="Ebling H."/>
            <person name="Zhang L."/>
            <person name="Liu B."/>
            <person name="Eaton Z."/>
            <person name="Mclaughlin S."/>
            <person name="Kingan S."/>
            <person name="Baybayan P."/>
            <person name="Concepcion G."/>
            <person name="Jordan M."/>
            <person name="Riva A."/>
            <person name="Barbazuk W."/>
            <person name="Harkins T."/>
        </authorList>
    </citation>
    <scope>NUCLEOTIDE SEQUENCE [LARGE SCALE GENOMIC DNA]</scope>
    <source>
        <strain evidence="11">cv. Jamaican Lion 4</strain>
        <tissue evidence="10">Leaf</tissue>
    </source>
</reference>
<dbReference type="PANTHER" id="PTHR46442">
    <property type="entry name" value="DIRIGENT PROTEIN"/>
    <property type="match status" value="1"/>
</dbReference>
<dbReference type="PROSITE" id="PS51519">
    <property type="entry name" value="RWP_RK"/>
    <property type="match status" value="1"/>
</dbReference>
<keyword evidence="5" id="KW-0238">DNA-binding</keyword>
<evidence type="ECO:0000256" key="6">
    <source>
        <dbReference type="ARBA" id="ARBA00023163"/>
    </source>
</evidence>
<evidence type="ECO:0000313" key="10">
    <source>
        <dbReference type="EMBL" id="KAF4354798.1"/>
    </source>
</evidence>
<gene>
    <name evidence="10" type="ORF">F8388_018002</name>
</gene>
<dbReference type="EMBL" id="JAATIP010000275">
    <property type="protein sequence ID" value="KAF4354798.1"/>
    <property type="molecule type" value="Genomic_DNA"/>
</dbReference>
<dbReference type="AlphaFoldDB" id="A0A7J6E8M6"/>
<dbReference type="GO" id="GO:0048046">
    <property type="term" value="C:apoplast"/>
    <property type="evidence" value="ECO:0007669"/>
    <property type="project" value="UniProtKB-SubCell"/>
</dbReference>
<evidence type="ECO:0000256" key="8">
    <source>
        <dbReference type="RuleBase" id="RU363099"/>
    </source>
</evidence>
<proteinExistence type="inferred from homology"/>
<keyword evidence="6" id="KW-0804">Transcription</keyword>
<dbReference type="InterPro" id="IPR044859">
    <property type="entry name" value="Allene_oxi_cyc_Dirigent"/>
</dbReference>
<dbReference type="GO" id="GO:0003677">
    <property type="term" value="F:DNA binding"/>
    <property type="evidence" value="ECO:0007669"/>
    <property type="project" value="UniProtKB-KW"/>
</dbReference>
<comment type="caution">
    <text evidence="10">The sequence shown here is derived from an EMBL/GenBank/DDBJ whole genome shotgun (WGS) entry which is preliminary data.</text>
</comment>
<feature type="signal peptide" evidence="8">
    <location>
        <begin position="1"/>
        <end position="31"/>
    </location>
</feature>
<dbReference type="InterPro" id="IPR004265">
    <property type="entry name" value="Dirigent"/>
</dbReference>
<accession>A0A7J6E8M6</accession>
<protein>
    <recommendedName>
        <fullName evidence="8">Dirigent protein</fullName>
    </recommendedName>
</protein>
<keyword evidence="4" id="KW-0805">Transcription regulation</keyword>
<evidence type="ECO:0000259" key="9">
    <source>
        <dbReference type="PROSITE" id="PS51519"/>
    </source>
</evidence>
<evidence type="ECO:0000256" key="5">
    <source>
        <dbReference type="ARBA" id="ARBA00023125"/>
    </source>
</evidence>
<sequence length="631" mass="72069">MMRGDHTSQKLAFSFILLLIIVLASSQSALASKKPLNEKSPCKRFVLYYHDTLFNGTDAANATSATVANKTRLGDFNFGMLVVFDDPMTKDNHLLSPPVGRAQGFFFYDKKNEYNAWFAFTLVFNSSEYKGTLNIMGADLMPQKTRDLSVVGGTGDFFMARGIVTIETDTLQGDFYFRLKMDIKLYECYYYFLICCCQVLREIIHVNELLNNYMKLEIHGRLGMICHALCETKSSTSTSTSENPRFQMFEQSIEEVKRFLVDYCSERKREGYVMINDPLATFYEALCVGLEWDDFPFFPLSPLNSGDFNFLEQEEEEEVIRPEQTEPAQQSDLERNNNTRLSLAQQRQRTGRLTLMDLRDYLHLTIEDAAKAMNVCPTVLKKICRKSGLHRWPYRKIRSITRKIESLRPSLESYNAEIRAQAQAEIDQLRQEAISICGGVDMRGETSKKLALSFILFPILIIIALSSQSTLASKKLPLNEKSPCKRFVLYYHDTLFNGTDAANATSATVANKTRLGDFNFGMLVVFDDPMTKDNHLLSPPVGRAQGFFFYDKKNEYNAWFAFTLVFNSSEYKGTLNIMGADLMPQKTRDLSVVGGTGDFFMARGIVTIETDTLQGDFYFRLKMDIKLYECY</sequence>
<feature type="chain" id="PRO_5029939323" description="Dirigent protein" evidence="8">
    <location>
        <begin position="32"/>
        <end position="631"/>
    </location>
</feature>
<dbReference type="Proteomes" id="UP000525078">
    <property type="component" value="Unassembled WGS sequence"/>
</dbReference>
<keyword evidence="7" id="KW-0539">Nucleus</keyword>